<feature type="transmembrane region" description="Helical" evidence="1">
    <location>
        <begin position="62"/>
        <end position="82"/>
    </location>
</feature>
<feature type="transmembrane region" description="Helical" evidence="1">
    <location>
        <begin position="102"/>
        <end position="120"/>
    </location>
</feature>
<feature type="transmembrane region" description="Helical" evidence="1">
    <location>
        <begin position="32"/>
        <end position="50"/>
    </location>
</feature>
<proteinExistence type="predicted"/>
<comment type="caution">
    <text evidence="2">The sequence shown here is derived from an EMBL/GenBank/DDBJ whole genome shotgun (WGS) entry which is preliminary data.</text>
</comment>
<reference evidence="2 3" key="1">
    <citation type="submission" date="2018-02" db="EMBL/GenBank/DDBJ databases">
        <title>Comparative genomes isolates from brazilian mangrove.</title>
        <authorList>
            <person name="Araujo J.E."/>
            <person name="Taketani R.G."/>
            <person name="Silva M.C.P."/>
            <person name="Loureco M.V."/>
            <person name="Andreote F.D."/>
        </authorList>
    </citation>
    <scope>NUCLEOTIDE SEQUENCE [LARGE SCALE GENOMIC DNA]</scope>
    <source>
        <strain evidence="2 3">NAP PRIS-MGV</strain>
    </source>
</reference>
<evidence type="ECO:0000313" key="3">
    <source>
        <dbReference type="Proteomes" id="UP000239388"/>
    </source>
</evidence>
<keyword evidence="1" id="KW-1133">Transmembrane helix</keyword>
<dbReference type="EMBL" id="PUIB01000025">
    <property type="protein sequence ID" value="PQO28365.1"/>
    <property type="molecule type" value="Genomic_DNA"/>
</dbReference>
<accession>A0A2S8F895</accession>
<name>A0A2S8F895_9BACT</name>
<evidence type="ECO:0000256" key="1">
    <source>
        <dbReference type="SAM" id="Phobius"/>
    </source>
</evidence>
<keyword evidence="1" id="KW-0472">Membrane</keyword>
<gene>
    <name evidence="2" type="ORF">C5Y98_26085</name>
</gene>
<protein>
    <submittedName>
        <fullName evidence="2">Uncharacterized protein</fullName>
    </submittedName>
</protein>
<sequence length="133" mass="14867">MLLGALGYAIWGGTIYFAYNSFGSLEHIPNDAWVRGLFVVITFAGSELFVNSQGRSMIRRLAYAMLTIILSAIVADTLPNVLPETTFYPHRSRTAEDQVQNVLVKVGICALAFLVFATMLNRWRSRRKGPPEK</sequence>
<organism evidence="2 3">
    <name type="scientific">Blastopirellula marina</name>
    <dbReference type="NCBI Taxonomy" id="124"/>
    <lineage>
        <taxon>Bacteria</taxon>
        <taxon>Pseudomonadati</taxon>
        <taxon>Planctomycetota</taxon>
        <taxon>Planctomycetia</taxon>
        <taxon>Pirellulales</taxon>
        <taxon>Pirellulaceae</taxon>
        <taxon>Blastopirellula</taxon>
    </lineage>
</organism>
<evidence type="ECO:0000313" key="2">
    <source>
        <dbReference type="EMBL" id="PQO28365.1"/>
    </source>
</evidence>
<dbReference type="AlphaFoldDB" id="A0A2S8F895"/>
<dbReference type="Proteomes" id="UP000239388">
    <property type="component" value="Unassembled WGS sequence"/>
</dbReference>
<keyword evidence="1" id="KW-0812">Transmembrane</keyword>